<comment type="caution">
    <text evidence="2">The sequence shown here is derived from an EMBL/GenBank/DDBJ whole genome shotgun (WGS) entry which is preliminary data.</text>
</comment>
<accession>A0ABV4EP46</accession>
<proteinExistence type="predicted"/>
<organism evidence="2 3">
    <name type="scientific">Brevibacterium epidermidis</name>
    <dbReference type="NCBI Taxonomy" id="1698"/>
    <lineage>
        <taxon>Bacteria</taxon>
        <taxon>Bacillati</taxon>
        <taxon>Actinomycetota</taxon>
        <taxon>Actinomycetes</taxon>
        <taxon>Micrococcales</taxon>
        <taxon>Brevibacteriaceae</taxon>
        <taxon>Brevibacterium</taxon>
    </lineage>
</organism>
<feature type="region of interest" description="Disordered" evidence="1">
    <location>
        <begin position="62"/>
        <end position="83"/>
    </location>
</feature>
<evidence type="ECO:0000256" key="1">
    <source>
        <dbReference type="SAM" id="MobiDB-lite"/>
    </source>
</evidence>
<keyword evidence="3" id="KW-1185">Reference proteome</keyword>
<sequence length="131" mass="14643">MSRFTNSPQLDAQGTKLFKLKCSTPFGQIDSKGHMQIQHKCGGKKAPWGFRISSGIQKRITGKVKERGMESTVAGKRQGRQAKHTVDKNYQFHGTFSAKDNQTIQYSDKFTFPVGFNIGTLKIGGKVRFTN</sequence>
<evidence type="ECO:0000313" key="2">
    <source>
        <dbReference type="EMBL" id="MEY9260313.1"/>
    </source>
</evidence>
<evidence type="ECO:0000313" key="3">
    <source>
        <dbReference type="Proteomes" id="UP001565435"/>
    </source>
</evidence>
<name>A0ABV4EP46_BREEP</name>
<protein>
    <submittedName>
        <fullName evidence="2">Uncharacterized protein</fullName>
    </submittedName>
</protein>
<dbReference type="Proteomes" id="UP001565435">
    <property type="component" value="Unassembled WGS sequence"/>
</dbReference>
<reference evidence="2 3" key="1">
    <citation type="submission" date="2024-07" db="EMBL/GenBank/DDBJ databases">
        <title>Mealworm larvae gut microbial communities from Newark, Delaware, USA.</title>
        <authorList>
            <person name="Blenner M."/>
        </authorList>
    </citation>
    <scope>NUCLEOTIDE SEQUENCE [LARGE SCALE GENOMIC DNA]</scope>
    <source>
        <strain evidence="2 3">UD i117</strain>
    </source>
</reference>
<dbReference type="EMBL" id="JBGBYS010000027">
    <property type="protein sequence ID" value="MEY9260313.1"/>
    <property type="molecule type" value="Genomic_DNA"/>
</dbReference>
<dbReference type="RefSeq" id="WP_370037130.1">
    <property type="nucleotide sequence ID" value="NZ_JBGBYS010000027.1"/>
</dbReference>
<gene>
    <name evidence="2" type="ORF">ABH903_003356</name>
</gene>